<reference evidence="1 2" key="1">
    <citation type="submission" date="2021-02" db="EMBL/GenBank/DDBJ databases">
        <authorList>
            <person name="Han P."/>
        </authorList>
    </citation>
    <scope>NUCLEOTIDE SEQUENCE [LARGE SCALE GENOMIC DNA]</scope>
    <source>
        <strain evidence="1">Candidatus Nitrospira sp. ZN2</strain>
    </source>
</reference>
<proteinExistence type="predicted"/>
<comment type="caution">
    <text evidence="1">The sequence shown here is derived from an EMBL/GenBank/DDBJ whole genome shotgun (WGS) entry which is preliminary data.</text>
</comment>
<evidence type="ECO:0000313" key="1">
    <source>
        <dbReference type="EMBL" id="CAE6695278.1"/>
    </source>
</evidence>
<name>A0ABM8QG37_9BACT</name>
<accession>A0ABM8QG37</accession>
<evidence type="ECO:0000313" key="2">
    <source>
        <dbReference type="Proteomes" id="UP000675880"/>
    </source>
</evidence>
<keyword evidence="2" id="KW-1185">Reference proteome</keyword>
<dbReference type="Proteomes" id="UP000675880">
    <property type="component" value="Unassembled WGS sequence"/>
</dbReference>
<sequence length="172" mass="19162">MAPVCHLLARRAFRERPGRPGLLRRQLHGIRAIKGCRAARRVLTAHRRVRTHHRRPRDPYRIRAAELVVGSVALEGLLPASDAAASKRVVLQRVLRRTSLLPPRGKPVRVGRSEIHGRFVQVEGLCSADGSVLCWELLSCAHPGSPGLKPMRPWRWGRISPPSTPPTSASWT</sequence>
<gene>
    <name evidence="1" type="ORF">NSPZN2_10426</name>
</gene>
<protein>
    <submittedName>
        <fullName evidence="1">Uncharacterized protein</fullName>
    </submittedName>
</protein>
<dbReference type="EMBL" id="CAJNBJ010000001">
    <property type="protein sequence ID" value="CAE6695278.1"/>
    <property type="molecule type" value="Genomic_DNA"/>
</dbReference>
<organism evidence="1 2">
    <name type="scientific">Nitrospira defluvii</name>
    <dbReference type="NCBI Taxonomy" id="330214"/>
    <lineage>
        <taxon>Bacteria</taxon>
        <taxon>Pseudomonadati</taxon>
        <taxon>Nitrospirota</taxon>
        <taxon>Nitrospiria</taxon>
        <taxon>Nitrospirales</taxon>
        <taxon>Nitrospiraceae</taxon>
        <taxon>Nitrospira</taxon>
    </lineage>
</organism>